<sequence length="118" mass="13427">MDSASSFVKKFSPERPQYLTSLRQSMESLSGESEKIRCWPSGQEDLSALQRQLCHVLQVDRLVPELEGPDVKRLKELEHDNSPLKRTRIQGLRILSQLLSSHSVSTCPLLVSFVEHAR</sequence>
<protein>
    <submittedName>
        <fullName evidence="1">Uncharacterized protein</fullName>
    </submittedName>
</protein>
<gene>
    <name evidence="1" type="ORF">NITLEN_80100</name>
</gene>
<evidence type="ECO:0000313" key="2">
    <source>
        <dbReference type="Proteomes" id="UP000248168"/>
    </source>
</evidence>
<accession>A0A330L9V4</accession>
<reference evidence="2" key="1">
    <citation type="submission" date="2018-04" db="EMBL/GenBank/DDBJ databases">
        <authorList>
            <person name="Lucker S."/>
            <person name="Sakoula D."/>
        </authorList>
    </citation>
    <scope>NUCLEOTIDE SEQUENCE [LARGE SCALE GENOMIC DNA]</scope>
</reference>
<name>A0A330L9V4_9BACT</name>
<proteinExistence type="predicted"/>
<keyword evidence="2" id="KW-1185">Reference proteome</keyword>
<dbReference type="Proteomes" id="UP000248168">
    <property type="component" value="Unassembled WGS sequence"/>
</dbReference>
<evidence type="ECO:0000313" key="1">
    <source>
        <dbReference type="EMBL" id="SPP66672.1"/>
    </source>
</evidence>
<organism evidence="1 2">
    <name type="scientific">Nitrospira lenta</name>
    <dbReference type="NCBI Taxonomy" id="1436998"/>
    <lineage>
        <taxon>Bacteria</taxon>
        <taxon>Pseudomonadati</taxon>
        <taxon>Nitrospirota</taxon>
        <taxon>Nitrospiria</taxon>
        <taxon>Nitrospirales</taxon>
        <taxon>Nitrospiraceae</taxon>
        <taxon>Nitrospira</taxon>
    </lineage>
</organism>
<dbReference type="InParanoid" id="A0A330L9V4"/>
<dbReference type="EMBL" id="OUNR01000021">
    <property type="protein sequence ID" value="SPP66672.1"/>
    <property type="molecule type" value="Genomic_DNA"/>
</dbReference>
<dbReference type="AlphaFoldDB" id="A0A330L9V4"/>